<comment type="caution">
    <text evidence="1">The sequence shown here is derived from an EMBL/GenBank/DDBJ whole genome shotgun (WGS) entry which is preliminary data.</text>
</comment>
<dbReference type="NCBIfam" id="TIGR02436">
    <property type="entry name" value="four helix bundle protein"/>
    <property type="match status" value="1"/>
</dbReference>
<dbReference type="RefSeq" id="WP_252115726.1">
    <property type="nucleotide sequence ID" value="NZ_JAMSCK010000008.1"/>
</dbReference>
<dbReference type="Gene3D" id="1.20.1440.60">
    <property type="entry name" value="23S rRNA-intervening sequence"/>
    <property type="match status" value="1"/>
</dbReference>
<dbReference type="CDD" id="cd16377">
    <property type="entry name" value="23S_rRNA_IVP_like"/>
    <property type="match status" value="1"/>
</dbReference>
<accession>A0ABT0Z5M4</accession>
<protein>
    <submittedName>
        <fullName evidence="1">Four helix bundle protein</fullName>
    </submittedName>
</protein>
<sequence length="122" mass="14376">MINSFQNLEVYTESYDLAMDVFQITRNFPKEEIYSLTSQLVRASRSVPANISEGWSKRNYENTFKQHLIHALGSNGEVETWLKFSFDCGYINNETFQRLTDQNAIVGRKITKLHQNWKNYEK</sequence>
<name>A0ABT0Z5M4_9FLAO</name>
<reference evidence="1" key="1">
    <citation type="submission" date="2022-06" db="EMBL/GenBank/DDBJ databases">
        <title>Gramella sediminis sp. nov., isolated from deep-sea sediment of the Indian Ocean.</title>
        <authorList>
            <person name="Yang L."/>
        </authorList>
    </citation>
    <scope>NUCLEOTIDE SEQUENCE</scope>
    <source>
        <strain evidence="1">HMD3159</strain>
    </source>
</reference>
<dbReference type="InterPro" id="IPR036583">
    <property type="entry name" value="23S_rRNA_IVS_sf"/>
</dbReference>
<dbReference type="SUPFAM" id="SSF158446">
    <property type="entry name" value="IVS-encoded protein-like"/>
    <property type="match status" value="1"/>
</dbReference>
<dbReference type="PANTHER" id="PTHR38471:SF2">
    <property type="entry name" value="FOUR HELIX BUNDLE PROTEIN"/>
    <property type="match status" value="1"/>
</dbReference>
<organism evidence="1 2">
    <name type="scientific">Gramella jeungdoensis</name>
    <dbReference type="NCBI Taxonomy" id="708091"/>
    <lineage>
        <taxon>Bacteria</taxon>
        <taxon>Pseudomonadati</taxon>
        <taxon>Bacteroidota</taxon>
        <taxon>Flavobacteriia</taxon>
        <taxon>Flavobacteriales</taxon>
        <taxon>Flavobacteriaceae</taxon>
        <taxon>Christiangramia</taxon>
    </lineage>
</organism>
<evidence type="ECO:0000313" key="1">
    <source>
        <dbReference type="EMBL" id="MCM8571021.1"/>
    </source>
</evidence>
<dbReference type="EMBL" id="JAMSCK010000008">
    <property type="protein sequence ID" value="MCM8571021.1"/>
    <property type="molecule type" value="Genomic_DNA"/>
</dbReference>
<dbReference type="PANTHER" id="PTHR38471">
    <property type="entry name" value="FOUR HELIX BUNDLE PROTEIN"/>
    <property type="match status" value="1"/>
</dbReference>
<proteinExistence type="predicted"/>
<dbReference type="InterPro" id="IPR012657">
    <property type="entry name" value="23S_rRNA-intervening_sequence"/>
</dbReference>
<keyword evidence="2" id="KW-1185">Reference proteome</keyword>
<dbReference type="Proteomes" id="UP001155077">
    <property type="component" value="Unassembled WGS sequence"/>
</dbReference>
<dbReference type="Pfam" id="PF05635">
    <property type="entry name" value="23S_rRNA_IVP"/>
    <property type="match status" value="1"/>
</dbReference>
<evidence type="ECO:0000313" key="2">
    <source>
        <dbReference type="Proteomes" id="UP001155077"/>
    </source>
</evidence>
<gene>
    <name evidence="1" type="ORF">NE848_16605</name>
</gene>